<dbReference type="GO" id="GO:0006260">
    <property type="term" value="P:DNA replication"/>
    <property type="evidence" value="ECO:0007669"/>
    <property type="project" value="TreeGrafter"/>
</dbReference>
<reference evidence="2 3" key="1">
    <citation type="submission" date="2020-08" db="EMBL/GenBank/DDBJ databases">
        <title>Genomic Encyclopedia of Type Strains, Phase IV (KMG-V): Genome sequencing to study the core and pangenomes of soil and plant-associated prokaryotes.</title>
        <authorList>
            <person name="Whitman W."/>
        </authorList>
    </citation>
    <scope>NUCLEOTIDE SEQUENCE [LARGE SCALE GENOMIC DNA]</scope>
    <source>
        <strain evidence="2 3">M8UP14</strain>
    </source>
</reference>
<feature type="domain" description="IstB-like ATP-binding" evidence="1">
    <location>
        <begin position="45"/>
        <end position="254"/>
    </location>
</feature>
<dbReference type="Proteomes" id="UP000540989">
    <property type="component" value="Unassembled WGS sequence"/>
</dbReference>
<evidence type="ECO:0000259" key="1">
    <source>
        <dbReference type="Pfam" id="PF01695"/>
    </source>
</evidence>
<dbReference type="RefSeq" id="WP_348641257.1">
    <property type="nucleotide sequence ID" value="NZ_JACHIP010000002.1"/>
</dbReference>
<gene>
    <name evidence="2" type="ORF">HDF16_001369</name>
</gene>
<proteinExistence type="predicted"/>
<dbReference type="GO" id="GO:0005524">
    <property type="term" value="F:ATP binding"/>
    <property type="evidence" value="ECO:0007669"/>
    <property type="project" value="InterPro"/>
</dbReference>
<dbReference type="EMBL" id="JACHIP010000002">
    <property type="protein sequence ID" value="MBB5056684.1"/>
    <property type="molecule type" value="Genomic_DNA"/>
</dbReference>
<accession>A0A7W7ZBQ9</accession>
<protein>
    <submittedName>
        <fullName evidence="2">DNA replication protein DnaC</fullName>
    </submittedName>
</protein>
<evidence type="ECO:0000313" key="2">
    <source>
        <dbReference type="EMBL" id="MBB5056684.1"/>
    </source>
</evidence>
<dbReference type="AlphaFoldDB" id="A0A7W7ZBQ9"/>
<organism evidence="2 3">
    <name type="scientific">Granulicella aggregans</name>
    <dbReference type="NCBI Taxonomy" id="474949"/>
    <lineage>
        <taxon>Bacteria</taxon>
        <taxon>Pseudomonadati</taxon>
        <taxon>Acidobacteriota</taxon>
        <taxon>Terriglobia</taxon>
        <taxon>Terriglobales</taxon>
        <taxon>Acidobacteriaceae</taxon>
        <taxon>Granulicella</taxon>
    </lineage>
</organism>
<comment type="caution">
    <text evidence="2">The sequence shown here is derived from an EMBL/GenBank/DDBJ whole genome shotgun (WGS) entry which is preliminary data.</text>
</comment>
<dbReference type="Pfam" id="PF01695">
    <property type="entry name" value="IstB_IS21"/>
    <property type="match status" value="1"/>
</dbReference>
<dbReference type="Gene3D" id="3.40.50.300">
    <property type="entry name" value="P-loop containing nucleotide triphosphate hydrolases"/>
    <property type="match status" value="1"/>
</dbReference>
<dbReference type="SUPFAM" id="SSF52540">
    <property type="entry name" value="P-loop containing nucleoside triphosphate hydrolases"/>
    <property type="match status" value="1"/>
</dbReference>
<dbReference type="PANTHER" id="PTHR30050">
    <property type="entry name" value="CHROMOSOMAL REPLICATION INITIATOR PROTEIN DNAA"/>
    <property type="match status" value="1"/>
</dbReference>
<dbReference type="PANTHER" id="PTHR30050:SF4">
    <property type="entry name" value="ATP-BINDING PROTEIN RV3427C IN INSERTION SEQUENCE-RELATED"/>
    <property type="match status" value="1"/>
</dbReference>
<evidence type="ECO:0000313" key="3">
    <source>
        <dbReference type="Proteomes" id="UP000540989"/>
    </source>
</evidence>
<dbReference type="CDD" id="cd00009">
    <property type="entry name" value="AAA"/>
    <property type="match status" value="1"/>
</dbReference>
<dbReference type="InterPro" id="IPR002611">
    <property type="entry name" value="IstB_ATP-bd"/>
</dbReference>
<name>A0A7W7ZBQ9_9BACT</name>
<keyword evidence="3" id="KW-1185">Reference proteome</keyword>
<sequence>MPEICPICDGLGLHITRRPDGSQFAEPCPFRLVQRGQRMISRAQIPKRYEHCTLESFEPGFGRAVNKTFEAAHLVARRFVENYSPSDKTGTGLLLTGSIGVGKTHLAVGILQSLVAERGATGLFYDYRDLLKQVQNSYNRQVNETELEILKPVFEAEVLVLDELGASKPTDWVWDTVAHILNTRYNDRRTTIITTNYGNLPPLGSEGGQGSAVRNAVREETLGDRIGERMRSRLQEMCVVVEMHGEDFRQKVKRASFA</sequence>
<dbReference type="InterPro" id="IPR027417">
    <property type="entry name" value="P-loop_NTPase"/>
</dbReference>